<organism evidence="2 3">
    <name type="scientific">Stenotrophomonas maltophilia</name>
    <name type="common">Pseudomonas maltophilia</name>
    <name type="synonym">Xanthomonas maltophilia</name>
    <dbReference type="NCBI Taxonomy" id="40324"/>
    <lineage>
        <taxon>Bacteria</taxon>
        <taxon>Pseudomonadati</taxon>
        <taxon>Pseudomonadota</taxon>
        <taxon>Gammaproteobacteria</taxon>
        <taxon>Lysobacterales</taxon>
        <taxon>Lysobacteraceae</taxon>
        <taxon>Stenotrophomonas</taxon>
        <taxon>Stenotrophomonas maltophilia group</taxon>
    </lineage>
</organism>
<dbReference type="Gene3D" id="6.10.140.1310">
    <property type="match status" value="1"/>
</dbReference>
<feature type="domain" description="Phage tail assembly chaperone-like" evidence="1">
    <location>
        <begin position="43"/>
        <end position="99"/>
    </location>
</feature>
<dbReference type="RefSeq" id="WP_088497206.1">
    <property type="nucleotide sequence ID" value="NZ_JAJNEH010000090.1"/>
</dbReference>
<dbReference type="AlphaFoldDB" id="A0A246I515"/>
<sequence>MSGEFYAISESGYRAIEKGAPLLPGEQQVTQIPDVLLVRIRADQMRTERSRRLRATDWTQMADASLTALEKAAYQTYRQALRDLPSLPGFPDVPWPTLPTIRDGTASSGEGAVYP</sequence>
<evidence type="ECO:0000259" key="1">
    <source>
        <dbReference type="Pfam" id="PF16778"/>
    </source>
</evidence>
<dbReference type="EMBL" id="NIVX01000079">
    <property type="protein sequence ID" value="OWQ73440.1"/>
    <property type="molecule type" value="Genomic_DNA"/>
</dbReference>
<gene>
    <name evidence="2" type="ORF">CEE63_12400</name>
</gene>
<name>A0A246I515_STEMA</name>
<protein>
    <recommendedName>
        <fullName evidence="1">Phage tail assembly chaperone-like domain-containing protein</fullName>
    </recommendedName>
</protein>
<dbReference type="Proteomes" id="UP000197090">
    <property type="component" value="Unassembled WGS sequence"/>
</dbReference>
<evidence type="ECO:0000313" key="3">
    <source>
        <dbReference type="Proteomes" id="UP000197090"/>
    </source>
</evidence>
<comment type="caution">
    <text evidence="2">The sequence shown here is derived from an EMBL/GenBank/DDBJ whole genome shotgun (WGS) entry which is preliminary data.</text>
</comment>
<proteinExistence type="predicted"/>
<accession>A0A246I515</accession>
<dbReference type="Pfam" id="PF16778">
    <property type="entry name" value="Phage_tail_APC"/>
    <property type="match status" value="1"/>
</dbReference>
<dbReference type="InterPro" id="IPR031893">
    <property type="entry name" value="Phage_tail_APC"/>
</dbReference>
<evidence type="ECO:0000313" key="2">
    <source>
        <dbReference type="EMBL" id="OWQ73440.1"/>
    </source>
</evidence>
<reference evidence="2 3" key="1">
    <citation type="submission" date="2017-06" db="EMBL/GenBank/DDBJ databases">
        <authorList>
            <person name="Kim H.J."/>
            <person name="Triplett B.A."/>
        </authorList>
    </citation>
    <scope>NUCLEOTIDE SEQUENCE [LARGE SCALE GENOMIC DNA]</scope>
    <source>
        <strain evidence="2 3">594</strain>
    </source>
</reference>